<evidence type="ECO:0000256" key="3">
    <source>
        <dbReference type="ARBA" id="ARBA00023274"/>
    </source>
</evidence>
<dbReference type="GO" id="GO:0003735">
    <property type="term" value="F:structural constituent of ribosome"/>
    <property type="evidence" value="ECO:0007669"/>
    <property type="project" value="InterPro"/>
</dbReference>
<dbReference type="PROSITE" id="PS00529">
    <property type="entry name" value="RIBOSOMAL_S24E"/>
    <property type="match status" value="1"/>
</dbReference>
<accession>A0A075AAQ1</accession>
<gene>
    <name evidence="5" type="ORF">T265_07732</name>
</gene>
<dbReference type="SUPFAM" id="SSF54189">
    <property type="entry name" value="Ribosomal proteins S24e, L23 and L15e"/>
    <property type="match status" value="1"/>
</dbReference>
<evidence type="ECO:0000256" key="1">
    <source>
        <dbReference type="ARBA" id="ARBA00009680"/>
    </source>
</evidence>
<dbReference type="EMBL" id="KL596802">
    <property type="protein sequence ID" value="KER24634.1"/>
    <property type="molecule type" value="Genomic_DNA"/>
</dbReference>
<dbReference type="Gene3D" id="3.30.70.3370">
    <property type="match status" value="1"/>
</dbReference>
<comment type="similarity">
    <text evidence="1 4">Belongs to the eukaryotic ribosomal protein eS24 family.</text>
</comment>
<name>A0A075AAQ1_OPIVI</name>
<dbReference type="InterPro" id="IPR001976">
    <property type="entry name" value="Ribosomal_eS24"/>
</dbReference>
<dbReference type="GeneID" id="20321911"/>
<organism evidence="5 6">
    <name type="scientific">Opisthorchis viverrini</name>
    <name type="common">Southeast Asian liver fluke</name>
    <dbReference type="NCBI Taxonomy" id="6198"/>
    <lineage>
        <taxon>Eukaryota</taxon>
        <taxon>Metazoa</taxon>
        <taxon>Spiralia</taxon>
        <taxon>Lophotrochozoa</taxon>
        <taxon>Platyhelminthes</taxon>
        <taxon>Trematoda</taxon>
        <taxon>Digenea</taxon>
        <taxon>Opisthorchiida</taxon>
        <taxon>Opisthorchiata</taxon>
        <taxon>Opisthorchiidae</taxon>
        <taxon>Opisthorchis</taxon>
    </lineage>
</organism>
<evidence type="ECO:0000256" key="2">
    <source>
        <dbReference type="ARBA" id="ARBA00022980"/>
    </source>
</evidence>
<dbReference type="InterPro" id="IPR012678">
    <property type="entry name" value="Ribosomal_uL23/eL15/eS24_sf"/>
</dbReference>
<keyword evidence="3" id="KW-0687">Ribonucleoprotein</keyword>
<dbReference type="OrthoDB" id="5571754at2759"/>
<dbReference type="STRING" id="6198.A0A075AAQ1"/>
<proteinExistence type="inferred from homology"/>
<sequence length="627" mass="70174">MGFKCLDWHSVLNRMIALAHQGNAIAIKNSIPTTLWVLRQTAPGLRQPSCLLRTHERRHPHSACPAGATRMIADLKSMGYETRLAMLELFPLEYRHLRENPILTYALFEQSLANRFLTVDPANNRRGHNKKIFKLRAHTFIRVVAASNDLPPTVVHAPSRTQFKALLDINLCESSRWQVYCERQPLTDKNKTDPGNFGNNLDPVYQSVNPWTAAAELEEPASPRKLGRKPRSCVSISESGIIWEGDNVLIRTRKFMSNRLLFRRQMVVDILHPGRCVLSLKDIRERLAKTYKTSPDMVFAFGFKTHFGGGKSTGFALVYDSLDHAKKFEPRYRLIRVSFVIQNLTGCQNGLLAATPKGRKLRKERKNKAKKIPFSCSTLPVPSCHATRRKHEGWDTARLPKPRQGKLRGGGRIRTMDLPLLFDRLWLSSTLHMVVQKELFEEFGRLAYATRSQASTTCSVTSSSIEVVKSIPNHEAKLFGLFNIVCITTGSDPIRAMSSLYSVSLSGRLGSTSIPQTLEADSESFMIVSITNLKSKCEKGQPLRGLPVELHTAAGVGVQRPKEDQEFMGESFASRTLPQCLTMTVDMLHSASTSSFHIAPISFVRGVTWDSPPLKGDVNRPSGPGAF</sequence>
<reference evidence="5 6" key="1">
    <citation type="submission" date="2013-11" db="EMBL/GenBank/DDBJ databases">
        <title>Opisthorchis viverrini - life in the bile duct.</title>
        <authorList>
            <person name="Young N.D."/>
            <person name="Nagarajan N."/>
            <person name="Lin S.J."/>
            <person name="Korhonen P.K."/>
            <person name="Jex A.R."/>
            <person name="Hall R.S."/>
            <person name="Safavi-Hemami H."/>
            <person name="Kaewkong W."/>
            <person name="Bertrand D."/>
            <person name="Gao S."/>
            <person name="Seet Q."/>
            <person name="Wongkham S."/>
            <person name="Teh B.T."/>
            <person name="Wongkham C."/>
            <person name="Intapan P.M."/>
            <person name="Maleewong W."/>
            <person name="Yang X."/>
            <person name="Hu M."/>
            <person name="Wang Z."/>
            <person name="Hofmann A."/>
            <person name="Sternberg P.W."/>
            <person name="Tan P."/>
            <person name="Wang J."/>
            <person name="Gasser R.B."/>
        </authorList>
    </citation>
    <scope>NUCLEOTIDE SEQUENCE [LARGE SCALE GENOMIC DNA]</scope>
</reference>
<dbReference type="InterPro" id="IPR053709">
    <property type="entry name" value="eRP_eS24_sf"/>
</dbReference>
<protein>
    <recommendedName>
        <fullName evidence="4">40S ribosomal protein S24</fullName>
    </recommendedName>
</protein>
<keyword evidence="6" id="KW-1185">Reference proteome</keyword>
<dbReference type="GO" id="GO:0006412">
    <property type="term" value="P:translation"/>
    <property type="evidence" value="ECO:0007669"/>
    <property type="project" value="InterPro"/>
</dbReference>
<dbReference type="GO" id="GO:1990904">
    <property type="term" value="C:ribonucleoprotein complex"/>
    <property type="evidence" value="ECO:0007669"/>
    <property type="project" value="UniProtKB-KW"/>
</dbReference>
<evidence type="ECO:0000313" key="5">
    <source>
        <dbReference type="EMBL" id="KER24634.1"/>
    </source>
</evidence>
<dbReference type="RefSeq" id="XP_009171595.1">
    <property type="nucleotide sequence ID" value="XM_009173331.1"/>
</dbReference>
<dbReference type="PANTHER" id="PTHR10496">
    <property type="entry name" value="40S RIBOSOMAL PROTEIN S24"/>
    <property type="match status" value="1"/>
</dbReference>
<keyword evidence="2" id="KW-0689">Ribosomal protein</keyword>
<dbReference type="CTD" id="20321911"/>
<dbReference type="GO" id="GO:0005840">
    <property type="term" value="C:ribosome"/>
    <property type="evidence" value="ECO:0007669"/>
    <property type="project" value="UniProtKB-KW"/>
</dbReference>
<evidence type="ECO:0000313" key="6">
    <source>
        <dbReference type="Proteomes" id="UP000054324"/>
    </source>
</evidence>
<evidence type="ECO:0000256" key="4">
    <source>
        <dbReference type="RuleBase" id="RU004383"/>
    </source>
</evidence>
<dbReference type="Proteomes" id="UP000054324">
    <property type="component" value="Unassembled WGS sequence"/>
</dbReference>
<dbReference type="HAMAP" id="MF_00545">
    <property type="entry name" value="Ribosomal_eS24"/>
    <property type="match status" value="1"/>
</dbReference>
<dbReference type="InterPro" id="IPR018098">
    <property type="entry name" value="Ribosomal_eS24_CS"/>
</dbReference>
<dbReference type="Pfam" id="PF01282">
    <property type="entry name" value="Ribosomal_S24e"/>
    <property type="match status" value="1"/>
</dbReference>
<dbReference type="KEGG" id="ovi:T265_07732"/>
<dbReference type="AlphaFoldDB" id="A0A075AAQ1"/>